<protein>
    <recommendedName>
        <fullName evidence="2">Amidase domain-containing protein</fullName>
    </recommendedName>
</protein>
<dbReference type="Gene3D" id="3.90.1300.10">
    <property type="entry name" value="Amidase signature (AS) domain"/>
    <property type="match status" value="1"/>
</dbReference>
<sequence>MSSTALSYRVSRFARVSILPLTVFPIKAALIQSSGSGNVTLDGSSIAGYLSGQGTELLMLAGGVGALNVRTNFSVVELGAVNLTSGPYILARDATGSAAVYSPLLLHFDDTQSFFKSVTPLSDGNFTVISATFDTDSSPWIGAPSRIHDLEKDKSVFPLAGVRVSVKDIYFLKGLRSSAGNRHYYTTYPPRNATGPAVQRLMQAGAHIVGTTKTVQFANGDRATADWVDYHASFVQRGDGNREPGGSSTGGGTSISSADWLDVSIGSDTGGSIRSPSGNNGVYGIRPSVGAISLDDVLPLSDVLDTGGFMARDPHLFSQFGKAWYSGSFQSFPSFPQQILLSDSFKSLSANASAVYDDFFGKLRTFLGQNATIANFSIPAQWNQTSETGVSVNKLLNETYPILIGWHQWTTVGQPFFNDFAAANGGRKPHINPGVLTRWNFAQSQGEGVFNQELINRETFENWTMKHFLTENNQSCSDSLYLYPQNAGQYVSREDYYIAPPGPPFGFSDGRVAVHARTPDMVVPIGQIPYMSSITGIEEVLPVTVSIVARRGCDFTLLDLVSALADRGIVQTVKTGRTAF</sequence>
<evidence type="ECO:0000256" key="1">
    <source>
        <dbReference type="SAM" id="MobiDB-lite"/>
    </source>
</evidence>
<reference evidence="3 4" key="1">
    <citation type="submission" date="2019-02" db="EMBL/GenBank/DDBJ databases">
        <title>Genome sequencing of the rare red list fungi Hericium alpestre (H. flagellum).</title>
        <authorList>
            <person name="Buettner E."/>
            <person name="Kellner H."/>
        </authorList>
    </citation>
    <scope>NUCLEOTIDE SEQUENCE [LARGE SCALE GENOMIC DNA]</scope>
    <source>
        <strain evidence="3 4">DSM 108284</strain>
    </source>
</reference>
<organism evidence="3 4">
    <name type="scientific">Hericium alpestre</name>
    <dbReference type="NCBI Taxonomy" id="135208"/>
    <lineage>
        <taxon>Eukaryota</taxon>
        <taxon>Fungi</taxon>
        <taxon>Dikarya</taxon>
        <taxon>Basidiomycota</taxon>
        <taxon>Agaricomycotina</taxon>
        <taxon>Agaricomycetes</taxon>
        <taxon>Russulales</taxon>
        <taxon>Hericiaceae</taxon>
        <taxon>Hericium</taxon>
    </lineage>
</organism>
<dbReference type="Proteomes" id="UP000298061">
    <property type="component" value="Unassembled WGS sequence"/>
</dbReference>
<dbReference type="PANTHER" id="PTHR46310:SF7">
    <property type="entry name" value="AMIDASE 1"/>
    <property type="match status" value="1"/>
</dbReference>
<evidence type="ECO:0000313" key="4">
    <source>
        <dbReference type="Proteomes" id="UP000298061"/>
    </source>
</evidence>
<evidence type="ECO:0000259" key="2">
    <source>
        <dbReference type="Pfam" id="PF01425"/>
    </source>
</evidence>
<evidence type="ECO:0000313" key="3">
    <source>
        <dbReference type="EMBL" id="TFY83359.1"/>
    </source>
</evidence>
<dbReference type="STRING" id="135208.A0A4Z0ABH8"/>
<keyword evidence="4" id="KW-1185">Reference proteome</keyword>
<proteinExistence type="predicted"/>
<dbReference type="PANTHER" id="PTHR46310">
    <property type="entry name" value="AMIDASE 1"/>
    <property type="match status" value="1"/>
</dbReference>
<feature type="domain" description="Amidase" evidence="2">
    <location>
        <begin position="153"/>
        <end position="313"/>
    </location>
</feature>
<dbReference type="OrthoDB" id="5423360at2759"/>
<gene>
    <name evidence="3" type="ORF">EWM64_g647</name>
</gene>
<accession>A0A4Z0ABH8</accession>
<dbReference type="AlphaFoldDB" id="A0A4Z0ABH8"/>
<feature type="region of interest" description="Disordered" evidence="1">
    <location>
        <begin position="236"/>
        <end position="255"/>
    </location>
</feature>
<dbReference type="EMBL" id="SFCI01000034">
    <property type="protein sequence ID" value="TFY83359.1"/>
    <property type="molecule type" value="Genomic_DNA"/>
</dbReference>
<dbReference type="InterPro" id="IPR036928">
    <property type="entry name" value="AS_sf"/>
</dbReference>
<dbReference type="Pfam" id="PF01425">
    <property type="entry name" value="Amidase"/>
    <property type="match status" value="1"/>
</dbReference>
<name>A0A4Z0ABH8_9AGAM</name>
<dbReference type="SUPFAM" id="SSF75304">
    <property type="entry name" value="Amidase signature (AS) enzymes"/>
    <property type="match status" value="1"/>
</dbReference>
<comment type="caution">
    <text evidence="3">The sequence shown here is derived from an EMBL/GenBank/DDBJ whole genome shotgun (WGS) entry which is preliminary data.</text>
</comment>
<dbReference type="InterPro" id="IPR023631">
    <property type="entry name" value="Amidase_dom"/>
</dbReference>